<gene>
    <name evidence="2" type="ORF">HLA99_10550</name>
</gene>
<feature type="transmembrane region" description="Helical" evidence="1">
    <location>
        <begin position="111"/>
        <end position="131"/>
    </location>
</feature>
<feature type="transmembrane region" description="Helical" evidence="1">
    <location>
        <begin position="54"/>
        <end position="74"/>
    </location>
</feature>
<feature type="transmembrane region" description="Helical" evidence="1">
    <location>
        <begin position="12"/>
        <end position="34"/>
    </location>
</feature>
<name>A0A7Y2Q256_9MICO</name>
<evidence type="ECO:0000313" key="2">
    <source>
        <dbReference type="EMBL" id="NNH04288.1"/>
    </source>
</evidence>
<dbReference type="AlphaFoldDB" id="A0A7Y2Q256"/>
<sequence>MSAPEPAGDRVFAATRWTAIVIIPFLVVAASLLFAFPDRTGELFAWSIAPPLSAYLLASAYVGGICFFAGTAVARRWHRVRHGFPAVVVFAGALLIATLLHLDRFSQNLPFVVWMILYATTPLVVAGLAVAQRREDAGAPDDVDVAVPSAPRIVLVAIGAAAFLFGAALFAAPEWAVGFWAWQLTPLTAQVTGAVLSLSGVVNAPLLWDARWSAFRVLFPSQLVSLAAIAVSLLVRSGDLLWERPMTPVFVGLVAGAIVAYGAFTAWCELRHAAASRDRRGARRP</sequence>
<keyword evidence="3" id="KW-1185">Reference proteome</keyword>
<keyword evidence="1" id="KW-1133">Transmembrane helix</keyword>
<feature type="transmembrane region" description="Helical" evidence="1">
    <location>
        <begin position="152"/>
        <end position="173"/>
    </location>
</feature>
<dbReference type="Proteomes" id="UP000543598">
    <property type="component" value="Unassembled WGS sequence"/>
</dbReference>
<organism evidence="2 3">
    <name type="scientific">Microbacterium ulmi</name>
    <dbReference type="NCBI Taxonomy" id="179095"/>
    <lineage>
        <taxon>Bacteria</taxon>
        <taxon>Bacillati</taxon>
        <taxon>Actinomycetota</taxon>
        <taxon>Actinomycetes</taxon>
        <taxon>Micrococcales</taxon>
        <taxon>Microbacteriaceae</taxon>
        <taxon>Microbacterium</taxon>
    </lineage>
</organism>
<keyword evidence="1" id="KW-0812">Transmembrane</keyword>
<evidence type="ECO:0000313" key="3">
    <source>
        <dbReference type="Proteomes" id="UP000543598"/>
    </source>
</evidence>
<dbReference type="EMBL" id="JABEMB010000014">
    <property type="protein sequence ID" value="NNH04288.1"/>
    <property type="molecule type" value="Genomic_DNA"/>
</dbReference>
<comment type="caution">
    <text evidence="2">The sequence shown here is derived from an EMBL/GenBank/DDBJ whole genome shotgun (WGS) entry which is preliminary data.</text>
</comment>
<feature type="transmembrane region" description="Helical" evidence="1">
    <location>
        <begin position="214"/>
        <end position="235"/>
    </location>
</feature>
<reference evidence="2 3" key="1">
    <citation type="submission" date="2020-05" db="EMBL/GenBank/DDBJ databases">
        <title>MicrobeNet Type strains.</title>
        <authorList>
            <person name="Nicholson A.C."/>
        </authorList>
    </citation>
    <scope>NUCLEOTIDE SEQUENCE [LARGE SCALE GENOMIC DNA]</scope>
    <source>
        <strain evidence="2 3">JCM 14282</strain>
    </source>
</reference>
<dbReference type="RefSeq" id="WP_167038573.1">
    <property type="nucleotide sequence ID" value="NZ_BAAANA010000001.1"/>
</dbReference>
<keyword evidence="1" id="KW-0472">Membrane</keyword>
<feature type="transmembrane region" description="Helical" evidence="1">
    <location>
        <begin position="179"/>
        <end position="202"/>
    </location>
</feature>
<protein>
    <submittedName>
        <fullName evidence="2">Uncharacterized protein</fullName>
    </submittedName>
</protein>
<evidence type="ECO:0000256" key="1">
    <source>
        <dbReference type="SAM" id="Phobius"/>
    </source>
</evidence>
<accession>A0A7Y2Q256</accession>
<proteinExistence type="predicted"/>
<feature type="transmembrane region" description="Helical" evidence="1">
    <location>
        <begin position="247"/>
        <end position="270"/>
    </location>
</feature>
<feature type="transmembrane region" description="Helical" evidence="1">
    <location>
        <begin position="86"/>
        <end position="105"/>
    </location>
</feature>